<dbReference type="AlphaFoldDB" id="A0A256GJZ0"/>
<keyword evidence="4" id="KW-1185">Reference proteome</keyword>
<comment type="caution">
    <text evidence="3">The sequence shown here is derived from an EMBL/GenBank/DDBJ whole genome shotgun (WGS) entry which is preliminary data.</text>
</comment>
<reference evidence="3 4" key="1">
    <citation type="submission" date="2017-07" db="EMBL/GenBank/DDBJ databases">
        <title>Phylogenetic study on the rhizospheric bacterium Ochrobactrum sp. A44.</title>
        <authorList>
            <person name="Krzyzanowska D.M."/>
            <person name="Ossowicki A."/>
            <person name="Rajewska M."/>
            <person name="Maciag T."/>
            <person name="Kaczynski Z."/>
            <person name="Czerwicka M."/>
            <person name="Jafra S."/>
        </authorList>
    </citation>
    <scope>NUCLEOTIDE SEQUENCE [LARGE SCALE GENOMIC DNA]</scope>
    <source>
        <strain evidence="3 4">CCUG 30717</strain>
    </source>
</reference>
<dbReference type="EMBL" id="PKQI01000002">
    <property type="protein sequence ID" value="NNV20809.1"/>
    <property type="molecule type" value="Genomic_DNA"/>
</dbReference>
<dbReference type="PIRSF" id="PIRSF010244">
    <property type="entry name" value="UCP010244_imp"/>
    <property type="match status" value="1"/>
</dbReference>
<dbReference type="STRING" id="419475.A8A54_02550"/>
<evidence type="ECO:0000313" key="3">
    <source>
        <dbReference type="EMBL" id="OYR27477.1"/>
    </source>
</evidence>
<feature type="transmembrane region" description="Helical" evidence="1">
    <location>
        <begin position="7"/>
        <end position="29"/>
    </location>
</feature>
<dbReference type="Proteomes" id="UP000216188">
    <property type="component" value="Unassembled WGS sequence"/>
</dbReference>
<gene>
    <name evidence="3" type="ORF">CEV34_2178</name>
    <name evidence="2" type="ORF">EHE22_10280</name>
</gene>
<dbReference type="InterPro" id="IPR014456">
    <property type="entry name" value="UCP010244_IM"/>
</dbReference>
<accession>A0A256GJZ0</accession>
<evidence type="ECO:0000256" key="1">
    <source>
        <dbReference type="SAM" id="Phobius"/>
    </source>
</evidence>
<sequence length="185" mass="20093">MAKVLRLLLLGLIGAAIVHIAVLLLVPLYSSKNAWSHLEALGDTYRFHLLSEKSGLISDQDPLMEQAACRFDLSEGPVHITTKGATPFWSLSVYAPNGDNLYSLNDNVSADKQLDLIIADPIGIAALRSEGVQNDGRSIIIEQDVSEAAVVLRSFIPDASWRQQVQNFFTQASCAPYEASYSGSS</sequence>
<name>A0A256GJZ0_9HYPH</name>
<evidence type="ECO:0000313" key="2">
    <source>
        <dbReference type="EMBL" id="NNV20809.1"/>
    </source>
</evidence>
<keyword evidence="1" id="KW-0812">Transmembrane</keyword>
<evidence type="ECO:0000313" key="5">
    <source>
        <dbReference type="Proteomes" id="UP000526233"/>
    </source>
</evidence>
<dbReference type="RefSeq" id="WP_007874158.1">
    <property type="nucleotide sequence ID" value="NZ_CAXURC020000001.1"/>
</dbReference>
<organism evidence="3 4">
    <name type="scientific">Brucella pseudogrignonensis</name>
    <dbReference type="NCBI Taxonomy" id="419475"/>
    <lineage>
        <taxon>Bacteria</taxon>
        <taxon>Pseudomonadati</taxon>
        <taxon>Pseudomonadota</taxon>
        <taxon>Alphaproteobacteria</taxon>
        <taxon>Hyphomicrobiales</taxon>
        <taxon>Brucellaceae</taxon>
        <taxon>Brucella/Ochrobactrum group</taxon>
        <taxon>Brucella</taxon>
    </lineage>
</organism>
<evidence type="ECO:0008006" key="6">
    <source>
        <dbReference type="Google" id="ProtNLM"/>
    </source>
</evidence>
<reference evidence="2 5" key="2">
    <citation type="submission" date="2018-11" db="EMBL/GenBank/DDBJ databases">
        <title>Genome sequencing and analysis.</title>
        <authorList>
            <person name="Huang Y.-T."/>
        </authorList>
    </citation>
    <scope>NUCLEOTIDE SEQUENCE [LARGE SCALE GENOMIC DNA]</scope>
    <source>
        <strain evidence="2 5">SHIN</strain>
    </source>
</reference>
<proteinExistence type="predicted"/>
<keyword evidence="1" id="KW-0472">Membrane</keyword>
<dbReference type="Proteomes" id="UP000526233">
    <property type="component" value="Unassembled WGS sequence"/>
</dbReference>
<dbReference type="EMBL" id="NNRM01000017">
    <property type="protein sequence ID" value="OYR27477.1"/>
    <property type="molecule type" value="Genomic_DNA"/>
</dbReference>
<protein>
    <recommendedName>
        <fullName evidence="6">DUF1254 domain-containing protein</fullName>
    </recommendedName>
</protein>
<evidence type="ECO:0000313" key="4">
    <source>
        <dbReference type="Proteomes" id="UP000216188"/>
    </source>
</evidence>
<keyword evidence="1" id="KW-1133">Transmembrane helix</keyword>